<dbReference type="Proteomes" id="UP000265618">
    <property type="component" value="Unassembled WGS sequence"/>
</dbReference>
<dbReference type="EMBL" id="BDIP01006873">
    <property type="protein sequence ID" value="GCA64321.1"/>
    <property type="molecule type" value="Genomic_DNA"/>
</dbReference>
<protein>
    <submittedName>
        <fullName evidence="1">Uncharacterized protein</fullName>
    </submittedName>
</protein>
<evidence type="ECO:0000313" key="2">
    <source>
        <dbReference type="Proteomes" id="UP000265618"/>
    </source>
</evidence>
<organism evidence="1 2">
    <name type="scientific">Kipferlia bialata</name>
    <dbReference type="NCBI Taxonomy" id="797122"/>
    <lineage>
        <taxon>Eukaryota</taxon>
        <taxon>Metamonada</taxon>
        <taxon>Carpediemonas-like organisms</taxon>
        <taxon>Kipferlia</taxon>
    </lineage>
</organism>
<name>A0A391NSM9_9EUKA</name>
<gene>
    <name evidence="1" type="ORF">KIPB_013919</name>
</gene>
<accession>A0A391NSM9</accession>
<comment type="caution">
    <text evidence="1">The sequence shown here is derived from an EMBL/GenBank/DDBJ whole genome shotgun (WGS) entry which is preliminary data.</text>
</comment>
<evidence type="ECO:0000313" key="1">
    <source>
        <dbReference type="EMBL" id="GCA64321.1"/>
    </source>
</evidence>
<proteinExistence type="predicted"/>
<reference evidence="1 2" key="1">
    <citation type="journal article" date="2018" name="PLoS ONE">
        <title>The draft genome of Kipferlia bialata reveals reductive genome evolution in fornicate parasites.</title>
        <authorList>
            <person name="Tanifuji G."/>
            <person name="Takabayashi S."/>
            <person name="Kume K."/>
            <person name="Takagi M."/>
            <person name="Nakayama T."/>
            <person name="Kamikawa R."/>
            <person name="Inagaki Y."/>
            <person name="Hashimoto T."/>
        </authorList>
    </citation>
    <scope>NUCLEOTIDE SEQUENCE [LARGE SCALE GENOMIC DNA]</scope>
    <source>
        <strain evidence="1">NY0173</strain>
    </source>
</reference>
<keyword evidence="2" id="KW-1185">Reference proteome</keyword>
<feature type="non-terminal residue" evidence="1">
    <location>
        <position position="1"/>
    </location>
</feature>
<sequence>MDTEAEGVDHLVMLDQPAEMVREYSTQSTEMPMPVEAAEFTAQEDKFLLCEYWANPDVSDTQLLADYK</sequence>
<dbReference type="AlphaFoldDB" id="A0A391NSM9"/>